<evidence type="ECO:0000259" key="2">
    <source>
        <dbReference type="Pfam" id="PF06713"/>
    </source>
</evidence>
<dbReference type="RefSeq" id="WP_090635598.1">
    <property type="nucleotide sequence ID" value="NZ_CVRB01000003.1"/>
</dbReference>
<dbReference type="Proteomes" id="UP000199087">
    <property type="component" value="Unassembled WGS sequence"/>
</dbReference>
<feature type="domain" description="Uncharacterized protein YyaB-like PH" evidence="2">
    <location>
        <begin position="60"/>
        <end position="133"/>
    </location>
</feature>
<evidence type="ECO:0000256" key="1">
    <source>
        <dbReference type="SAM" id="Phobius"/>
    </source>
</evidence>
<proteinExistence type="predicted"/>
<protein>
    <submittedName>
        <fullName evidence="3">Putative lipoprotein</fullName>
    </submittedName>
</protein>
<accession>A0A0U1NZ24</accession>
<feature type="transmembrane region" description="Helical" evidence="1">
    <location>
        <begin position="36"/>
        <end position="58"/>
    </location>
</feature>
<dbReference type="GO" id="GO:0030153">
    <property type="term" value="P:bacteriocin immunity"/>
    <property type="evidence" value="ECO:0007669"/>
    <property type="project" value="InterPro"/>
</dbReference>
<sequence length="143" mass="16516">MRFYSKKGLFLGIIIWGAMAFMVCSFLFQYSGQKGVAGYIVGILINGVLLAFFSWLWFGTHYEIGEEFLKIVSGPIRMKVEIQKITSVKRTRNPLSSPALSTDRLEIKYGKWDFVLISPKNEERFCEILLEKNPQIMIHLDKK</sequence>
<dbReference type="EMBL" id="CVRB01000003">
    <property type="protein sequence ID" value="CRK83279.1"/>
    <property type="molecule type" value="Genomic_DNA"/>
</dbReference>
<gene>
    <name evidence="3" type="ORF">BN000_03242</name>
</gene>
<dbReference type="STRING" id="1499688.BN000_03242"/>
<reference evidence="4" key="1">
    <citation type="submission" date="2015-05" db="EMBL/GenBank/DDBJ databases">
        <authorList>
            <person name="Urmite Genomes"/>
        </authorList>
    </citation>
    <scope>NUCLEOTIDE SEQUENCE [LARGE SCALE GENOMIC DNA]</scope>
    <source>
        <strain evidence="4">LF1</strain>
    </source>
</reference>
<dbReference type="Pfam" id="PF06713">
    <property type="entry name" value="bPH_4"/>
    <property type="match status" value="1"/>
</dbReference>
<dbReference type="InterPro" id="IPR009589">
    <property type="entry name" value="PH_YyaB-like"/>
</dbReference>
<name>A0A0U1NZ24_9BACI</name>
<dbReference type="AlphaFoldDB" id="A0A0U1NZ24"/>
<keyword evidence="3" id="KW-0449">Lipoprotein</keyword>
<dbReference type="OrthoDB" id="6658731at2"/>
<organism evidence="3 4">
    <name type="scientific">Neobacillus massiliamazoniensis</name>
    <dbReference type="NCBI Taxonomy" id="1499688"/>
    <lineage>
        <taxon>Bacteria</taxon>
        <taxon>Bacillati</taxon>
        <taxon>Bacillota</taxon>
        <taxon>Bacilli</taxon>
        <taxon>Bacillales</taxon>
        <taxon>Bacillaceae</taxon>
        <taxon>Neobacillus</taxon>
    </lineage>
</organism>
<keyword evidence="1" id="KW-0812">Transmembrane</keyword>
<keyword evidence="4" id="KW-1185">Reference proteome</keyword>
<feature type="transmembrane region" description="Helical" evidence="1">
    <location>
        <begin position="9"/>
        <end position="30"/>
    </location>
</feature>
<keyword evidence="1" id="KW-1133">Transmembrane helix</keyword>
<evidence type="ECO:0000313" key="4">
    <source>
        <dbReference type="Proteomes" id="UP000199087"/>
    </source>
</evidence>
<keyword evidence="1" id="KW-0472">Membrane</keyword>
<evidence type="ECO:0000313" key="3">
    <source>
        <dbReference type="EMBL" id="CRK83279.1"/>
    </source>
</evidence>